<keyword evidence="1 7" id="KW-0597">Phosphoprotein</keyword>
<dbReference type="EMBL" id="ABEU02000007">
    <property type="protein sequence ID" value="PNR50910.1"/>
    <property type="molecule type" value="Genomic_DNA"/>
</dbReference>
<dbReference type="AlphaFoldDB" id="A0A2K1KAV9"/>
<evidence type="ECO:0000256" key="1">
    <source>
        <dbReference type="ARBA" id="ARBA00022553"/>
    </source>
</evidence>
<dbReference type="InterPro" id="IPR001005">
    <property type="entry name" value="SANT/Myb"/>
</dbReference>
<dbReference type="InterPro" id="IPR017930">
    <property type="entry name" value="Myb_dom"/>
</dbReference>
<evidence type="ECO:0000256" key="4">
    <source>
        <dbReference type="ARBA" id="ARBA00023159"/>
    </source>
</evidence>
<feature type="domain" description="Response regulatory" evidence="8">
    <location>
        <begin position="16"/>
        <end position="131"/>
    </location>
</feature>
<dbReference type="InterPro" id="IPR045279">
    <property type="entry name" value="ARR-like"/>
</dbReference>
<keyword evidence="2" id="KW-0902">Two-component regulatory system</keyword>
<dbReference type="Pfam" id="PF00072">
    <property type="entry name" value="Response_reg"/>
    <property type="match status" value="1"/>
</dbReference>
<dbReference type="CDD" id="cd17584">
    <property type="entry name" value="REC_typeB_ARR-like"/>
    <property type="match status" value="1"/>
</dbReference>
<keyword evidence="4" id="KW-0010">Activator</keyword>
<dbReference type="Gene3D" id="1.10.10.60">
    <property type="entry name" value="Homeodomain-like"/>
    <property type="match status" value="1"/>
</dbReference>
<name>A0A2K1KAV9_PHYPA</name>
<sequence>MERLAHPEGFSPAGLKVLVVDDDNVILKILERMLRECKYAVTTCNSATKALAMLRENRSYFDLVISDVYMPDMDGFKLLEAIGLELDLPVIMMSRDGEIDSVMRGIKHGACDYLLKPVRLEELRNIWQHVVRKLVSPILVSKEESGELDEYPKHQDNADFDATSRKRKERLEDETQLVEDVNNLKKARIVWSPELHQQFVNAVNYLGVDKAVPRKILDIMNVQGLTRENVASHLQKYRSYLKRLIGVTPQPHPVASFQAAENGTFGGTMQIQPGGRPTASSSTKGLNLGGAAAISSISGLNRGGSQIDAATLNTLVQLQSLQQKQLGTTASRVGLTTDLVSLQTPADPTGPQMLDSFELDLLMKAQHDSRQRGGGGTDYTALLSGSKDTLPNMSSLRGHVELKPAAMGSTNLLAGSEPMTAMSMSNLRGSDDLGPGLGGVDVGRSHLVNKWGGEFSNSSAFSSLTSRSNGGAVSESSFSIDYGDIPDVPPEFLVASPSDLSLLGQLQAFDQGELDYDQLSQPRWSMSYSSKA</sequence>
<organism evidence="10">
    <name type="scientific">Physcomitrium patens</name>
    <name type="common">Spreading-leaved earth moss</name>
    <name type="synonym">Physcomitrella patens</name>
    <dbReference type="NCBI Taxonomy" id="3218"/>
    <lineage>
        <taxon>Eukaryota</taxon>
        <taxon>Viridiplantae</taxon>
        <taxon>Streptophyta</taxon>
        <taxon>Embryophyta</taxon>
        <taxon>Bryophyta</taxon>
        <taxon>Bryophytina</taxon>
        <taxon>Bryopsida</taxon>
        <taxon>Funariidae</taxon>
        <taxon>Funariales</taxon>
        <taxon>Funariaceae</taxon>
        <taxon>Physcomitrium</taxon>
    </lineage>
</organism>
<dbReference type="InterPro" id="IPR006447">
    <property type="entry name" value="Myb_dom_plants"/>
</dbReference>
<reference evidence="10 12" key="2">
    <citation type="journal article" date="2018" name="Plant J.">
        <title>The Physcomitrella patens chromosome-scale assembly reveals moss genome structure and evolution.</title>
        <authorList>
            <person name="Lang D."/>
            <person name="Ullrich K.K."/>
            <person name="Murat F."/>
            <person name="Fuchs J."/>
            <person name="Jenkins J."/>
            <person name="Haas F.B."/>
            <person name="Piednoel M."/>
            <person name="Gundlach H."/>
            <person name="Van Bel M."/>
            <person name="Meyberg R."/>
            <person name="Vives C."/>
            <person name="Morata J."/>
            <person name="Symeonidi A."/>
            <person name="Hiss M."/>
            <person name="Muchero W."/>
            <person name="Kamisugi Y."/>
            <person name="Saleh O."/>
            <person name="Blanc G."/>
            <person name="Decker E.L."/>
            <person name="van Gessel N."/>
            <person name="Grimwood J."/>
            <person name="Hayes R.D."/>
            <person name="Graham S.W."/>
            <person name="Gunter L.E."/>
            <person name="McDaniel S.F."/>
            <person name="Hoernstein S.N.W."/>
            <person name="Larsson A."/>
            <person name="Li F.W."/>
            <person name="Perroud P.F."/>
            <person name="Phillips J."/>
            <person name="Ranjan P."/>
            <person name="Rokshar D.S."/>
            <person name="Rothfels C.J."/>
            <person name="Schneider L."/>
            <person name="Shu S."/>
            <person name="Stevenson D.W."/>
            <person name="Thummler F."/>
            <person name="Tillich M."/>
            <person name="Villarreal Aguilar J.C."/>
            <person name="Widiez T."/>
            <person name="Wong G.K."/>
            <person name="Wymore A."/>
            <person name="Zhang Y."/>
            <person name="Zimmer A.D."/>
            <person name="Quatrano R.S."/>
            <person name="Mayer K.F.X."/>
            <person name="Goodstein D."/>
            <person name="Casacuberta J.M."/>
            <person name="Vandepoele K."/>
            <person name="Reski R."/>
            <person name="Cuming A.C."/>
            <person name="Tuskan G.A."/>
            <person name="Maumus F."/>
            <person name="Salse J."/>
            <person name="Schmutz J."/>
            <person name="Rensing S.A."/>
        </authorList>
    </citation>
    <scope>NUCLEOTIDE SEQUENCE [LARGE SCALE GENOMIC DNA]</scope>
    <source>
        <strain evidence="11 12">cv. Gransden 2004</strain>
    </source>
</reference>
<dbReference type="GO" id="GO:0003677">
    <property type="term" value="F:DNA binding"/>
    <property type="evidence" value="ECO:0007669"/>
    <property type="project" value="InterPro"/>
</dbReference>
<reference evidence="11" key="3">
    <citation type="submission" date="2020-12" db="UniProtKB">
        <authorList>
            <consortium name="EnsemblPlants"/>
        </authorList>
    </citation>
    <scope>IDENTIFICATION</scope>
</reference>
<dbReference type="EnsemblPlants" id="Pp3c7_7640V3.3">
    <property type="protein sequence ID" value="Pp3c7_7640V3.3"/>
    <property type="gene ID" value="Pp3c7_7640"/>
</dbReference>
<dbReference type="SMART" id="SM00448">
    <property type="entry name" value="REC"/>
    <property type="match status" value="1"/>
</dbReference>
<evidence type="ECO:0000259" key="8">
    <source>
        <dbReference type="PROSITE" id="PS50110"/>
    </source>
</evidence>
<dbReference type="Gramene" id="Pp3c7_7640V3.1">
    <property type="protein sequence ID" value="Pp3c7_7640V3.1"/>
    <property type="gene ID" value="Pp3c7_7640"/>
</dbReference>
<dbReference type="GO" id="GO:0009736">
    <property type="term" value="P:cytokinin-activated signaling pathway"/>
    <property type="evidence" value="ECO:0007669"/>
    <property type="project" value="InterPro"/>
</dbReference>
<evidence type="ECO:0000313" key="11">
    <source>
        <dbReference type="EnsemblPlants" id="Pp3c7_7640V3.1"/>
    </source>
</evidence>
<dbReference type="GO" id="GO:0000160">
    <property type="term" value="P:phosphorelay signal transduction system"/>
    <property type="evidence" value="ECO:0007669"/>
    <property type="project" value="UniProtKB-KW"/>
</dbReference>
<dbReference type="Gramene" id="Pp3c7_7640V3.3">
    <property type="protein sequence ID" value="Pp3c7_7640V3.3"/>
    <property type="gene ID" value="Pp3c7_7640"/>
</dbReference>
<dbReference type="SUPFAM" id="SSF46689">
    <property type="entry name" value="Homeodomain-like"/>
    <property type="match status" value="1"/>
</dbReference>
<dbReference type="PANTHER" id="PTHR43874">
    <property type="entry name" value="TWO-COMPONENT RESPONSE REGULATOR"/>
    <property type="match status" value="1"/>
</dbReference>
<dbReference type="InterPro" id="IPR001789">
    <property type="entry name" value="Sig_transdc_resp-reg_receiver"/>
</dbReference>
<evidence type="ECO:0008006" key="13">
    <source>
        <dbReference type="Google" id="ProtNLM"/>
    </source>
</evidence>
<feature type="domain" description="HTH myb-type" evidence="9">
    <location>
        <begin position="191"/>
        <end position="242"/>
    </location>
</feature>
<dbReference type="InterPro" id="IPR009057">
    <property type="entry name" value="Homeodomain-like_sf"/>
</dbReference>
<evidence type="ECO:0000256" key="2">
    <source>
        <dbReference type="ARBA" id="ARBA00023012"/>
    </source>
</evidence>
<dbReference type="Proteomes" id="UP000006727">
    <property type="component" value="Chromosome 7"/>
</dbReference>
<keyword evidence="12" id="KW-1185">Reference proteome</keyword>
<evidence type="ECO:0000256" key="6">
    <source>
        <dbReference type="ARBA" id="ARBA00023242"/>
    </source>
</evidence>
<keyword evidence="6" id="KW-0539">Nucleus</keyword>
<evidence type="ECO:0000256" key="5">
    <source>
        <dbReference type="ARBA" id="ARBA00023163"/>
    </source>
</evidence>
<dbReference type="FunFam" id="1.10.10.60:FF:000007">
    <property type="entry name" value="Two-component response regulator"/>
    <property type="match status" value="1"/>
</dbReference>
<dbReference type="Gene3D" id="3.40.50.2300">
    <property type="match status" value="1"/>
</dbReference>
<feature type="modified residue" description="4-aspartylphosphate" evidence="7">
    <location>
        <position position="67"/>
    </location>
</feature>
<dbReference type="InterPro" id="IPR011006">
    <property type="entry name" value="CheY-like_superfamily"/>
</dbReference>
<gene>
    <name evidence="11" type="primary">LOC112284864</name>
    <name evidence="10" type="ORF">PHYPA_010096</name>
</gene>
<evidence type="ECO:0000313" key="10">
    <source>
        <dbReference type="EMBL" id="PNR50910.1"/>
    </source>
</evidence>
<dbReference type="Pfam" id="PF00249">
    <property type="entry name" value="Myb_DNA-binding"/>
    <property type="match status" value="1"/>
</dbReference>
<dbReference type="GeneID" id="112284864"/>
<dbReference type="PROSITE" id="PS50110">
    <property type="entry name" value="RESPONSE_REGULATORY"/>
    <property type="match status" value="1"/>
</dbReference>
<dbReference type="PANTHER" id="PTHR43874:SF7">
    <property type="entry name" value="TWO-COMPONENT RESPONSE REGULATOR ARR10"/>
    <property type="match status" value="1"/>
</dbReference>
<dbReference type="RefSeq" id="XP_024380962.1">
    <property type="nucleotide sequence ID" value="XM_024525194.2"/>
</dbReference>
<dbReference type="EnsemblPlants" id="Pp3c7_7640V3.2">
    <property type="protein sequence ID" value="Pp3c7_7640V3.2"/>
    <property type="gene ID" value="Pp3c7_7640"/>
</dbReference>
<dbReference type="Gramene" id="Pp3c7_7640V3.2">
    <property type="protein sequence ID" value="Pp3c7_7640V3.2"/>
    <property type="gene ID" value="Pp3c7_7640"/>
</dbReference>
<keyword evidence="3" id="KW-0805">Transcription regulation</keyword>
<evidence type="ECO:0000256" key="7">
    <source>
        <dbReference type="PROSITE-ProRule" id="PRU00169"/>
    </source>
</evidence>
<dbReference type="EnsemblPlants" id="Pp3c7_7640V3.1">
    <property type="protein sequence ID" value="Pp3c7_7640V3.1"/>
    <property type="gene ID" value="Pp3c7_7640"/>
</dbReference>
<evidence type="ECO:0000259" key="9">
    <source>
        <dbReference type="PROSITE" id="PS51294"/>
    </source>
</evidence>
<accession>A0A2K1KAV9</accession>
<protein>
    <recommendedName>
        <fullName evidence="13">Two-component response regulator</fullName>
    </recommendedName>
</protein>
<dbReference type="SUPFAM" id="SSF52172">
    <property type="entry name" value="CheY-like"/>
    <property type="match status" value="1"/>
</dbReference>
<dbReference type="NCBIfam" id="TIGR01557">
    <property type="entry name" value="myb_SHAQKYF"/>
    <property type="match status" value="1"/>
</dbReference>
<reference evidence="10 12" key="1">
    <citation type="journal article" date="2008" name="Science">
        <title>The Physcomitrella genome reveals evolutionary insights into the conquest of land by plants.</title>
        <authorList>
            <person name="Rensing S."/>
            <person name="Lang D."/>
            <person name="Zimmer A."/>
            <person name="Terry A."/>
            <person name="Salamov A."/>
            <person name="Shapiro H."/>
            <person name="Nishiyama T."/>
            <person name="Perroud P.-F."/>
            <person name="Lindquist E."/>
            <person name="Kamisugi Y."/>
            <person name="Tanahashi T."/>
            <person name="Sakakibara K."/>
            <person name="Fujita T."/>
            <person name="Oishi K."/>
            <person name="Shin-I T."/>
            <person name="Kuroki Y."/>
            <person name="Toyoda A."/>
            <person name="Suzuki Y."/>
            <person name="Hashimoto A."/>
            <person name="Yamaguchi K."/>
            <person name="Sugano A."/>
            <person name="Kohara Y."/>
            <person name="Fujiyama A."/>
            <person name="Anterola A."/>
            <person name="Aoki S."/>
            <person name="Ashton N."/>
            <person name="Barbazuk W.B."/>
            <person name="Barker E."/>
            <person name="Bennetzen J."/>
            <person name="Bezanilla M."/>
            <person name="Blankenship R."/>
            <person name="Cho S.H."/>
            <person name="Dutcher S."/>
            <person name="Estelle M."/>
            <person name="Fawcett J.A."/>
            <person name="Gundlach H."/>
            <person name="Hanada K."/>
            <person name="Heyl A."/>
            <person name="Hicks K.A."/>
            <person name="Hugh J."/>
            <person name="Lohr M."/>
            <person name="Mayer K."/>
            <person name="Melkozernov A."/>
            <person name="Murata T."/>
            <person name="Nelson D."/>
            <person name="Pils B."/>
            <person name="Prigge M."/>
            <person name="Reiss B."/>
            <person name="Renner T."/>
            <person name="Rombauts S."/>
            <person name="Rushton P."/>
            <person name="Sanderfoot A."/>
            <person name="Schween G."/>
            <person name="Shiu S.-H."/>
            <person name="Stueber K."/>
            <person name="Theodoulou F.L."/>
            <person name="Tu H."/>
            <person name="Van de Peer Y."/>
            <person name="Verrier P.J."/>
            <person name="Waters E."/>
            <person name="Wood A."/>
            <person name="Yang L."/>
            <person name="Cove D."/>
            <person name="Cuming A."/>
            <person name="Hasebe M."/>
            <person name="Lucas S."/>
            <person name="Mishler D.B."/>
            <person name="Reski R."/>
            <person name="Grigoriev I."/>
            <person name="Quatrano R.S."/>
            <person name="Boore J.L."/>
        </authorList>
    </citation>
    <scope>NUCLEOTIDE SEQUENCE [LARGE SCALE GENOMIC DNA]</scope>
    <source>
        <strain evidence="11 12">cv. Gransden 2004</strain>
    </source>
</reference>
<dbReference type="PaxDb" id="3218-PP1S42_161V6.1"/>
<keyword evidence="5" id="KW-0804">Transcription</keyword>
<dbReference type="PROSITE" id="PS51294">
    <property type="entry name" value="HTH_MYB"/>
    <property type="match status" value="1"/>
</dbReference>
<dbReference type="OrthoDB" id="60033at2759"/>
<evidence type="ECO:0000256" key="3">
    <source>
        <dbReference type="ARBA" id="ARBA00023015"/>
    </source>
</evidence>
<proteinExistence type="predicted"/>
<evidence type="ECO:0000313" key="12">
    <source>
        <dbReference type="Proteomes" id="UP000006727"/>
    </source>
</evidence>